<keyword evidence="1" id="KW-0479">Metal-binding</keyword>
<keyword evidence="1" id="KW-0863">Zinc-finger</keyword>
<evidence type="ECO:0000256" key="2">
    <source>
        <dbReference type="SAM" id="MobiDB-lite"/>
    </source>
</evidence>
<dbReference type="Proteomes" id="UP000252770">
    <property type="component" value="Unassembled WGS sequence"/>
</dbReference>
<sequence length="475" mass="51000">MGYVRGYATQSIQHGKSPHRRVGHVGARHYAADVARWSRSQVEAAATDAGSLAAAWRLARPGPWSGCGANDTLLWGHCQGSGATPYQVSIDLTTPAWRCSCPSRRSPCKHALALLLLWSDGALEPGGALETGDAPAEAAEWSARRAARAAQPVSAPPDPAAQAARLEKRLALMDAGIEELALWLTDLVRTGLGAARSRPTGWWDQIGARMVDAQLPGLGQRLRDLGSEVSARPDWTEHLLAAVGRLWAVVRAWRRREQLDADQLGDLRAVVGWSFSREEVRQREILLDDWLVLGAHRSDDGRLQQQRTWLHGRRTGETVQLLDFAAGTSALPLPQVSGTSLTAGLARYPGHPPRRALFVDEPRPAEVAAPWPAAVTTTEAVERRDALLVDQPWLRVVPAHLRSVRLALAPAPLLVDADGRGLPLAEDADVWALAALTGGHPADVVVELQGARVRPLTVTRADPAAGLAPGAVVVA</sequence>
<protein>
    <submittedName>
        <fullName evidence="4">SWIM zinc finger family protein</fullName>
    </submittedName>
</protein>
<gene>
    <name evidence="4" type="ORF">DT076_00420</name>
</gene>
<dbReference type="InterPro" id="IPR007527">
    <property type="entry name" value="Znf_SWIM"/>
</dbReference>
<reference evidence="4 5" key="1">
    <citation type="submission" date="2018-07" db="EMBL/GenBank/DDBJ databases">
        <title>Desertimonas flava gen. nov. sp. nov.</title>
        <authorList>
            <person name="Liu S."/>
        </authorList>
    </citation>
    <scope>NUCLEOTIDE SEQUENCE [LARGE SCALE GENOMIC DNA]</scope>
    <source>
        <strain evidence="4 5">16Sb5-5</strain>
    </source>
</reference>
<dbReference type="EMBL" id="QOUI01000001">
    <property type="protein sequence ID" value="RCK70990.1"/>
    <property type="molecule type" value="Genomic_DNA"/>
</dbReference>
<dbReference type="PROSITE" id="PS50966">
    <property type="entry name" value="ZF_SWIM"/>
    <property type="match status" value="1"/>
</dbReference>
<feature type="region of interest" description="Disordered" evidence="2">
    <location>
        <begin position="1"/>
        <end position="20"/>
    </location>
</feature>
<dbReference type="AlphaFoldDB" id="A0A367YYR6"/>
<name>A0A367YYR6_9ACTN</name>
<dbReference type="Pfam" id="PF04434">
    <property type="entry name" value="SWIM"/>
    <property type="match status" value="1"/>
</dbReference>
<evidence type="ECO:0000313" key="4">
    <source>
        <dbReference type="EMBL" id="RCK70990.1"/>
    </source>
</evidence>
<comment type="caution">
    <text evidence="4">The sequence shown here is derived from an EMBL/GenBank/DDBJ whole genome shotgun (WGS) entry which is preliminary data.</text>
</comment>
<feature type="domain" description="SWIM-type" evidence="3">
    <location>
        <begin position="86"/>
        <end position="119"/>
    </location>
</feature>
<dbReference type="GO" id="GO:0008270">
    <property type="term" value="F:zinc ion binding"/>
    <property type="evidence" value="ECO:0007669"/>
    <property type="project" value="UniProtKB-KW"/>
</dbReference>
<evidence type="ECO:0000256" key="1">
    <source>
        <dbReference type="PROSITE-ProRule" id="PRU00325"/>
    </source>
</evidence>
<accession>A0A367YYR6</accession>
<keyword evidence="1" id="KW-0862">Zinc</keyword>
<organism evidence="4 5">
    <name type="scientific">Desertihabitans brevis</name>
    <dbReference type="NCBI Taxonomy" id="2268447"/>
    <lineage>
        <taxon>Bacteria</taxon>
        <taxon>Bacillati</taxon>
        <taxon>Actinomycetota</taxon>
        <taxon>Actinomycetes</taxon>
        <taxon>Propionibacteriales</taxon>
        <taxon>Propionibacteriaceae</taxon>
        <taxon>Desertihabitans</taxon>
    </lineage>
</organism>
<proteinExistence type="predicted"/>
<evidence type="ECO:0000313" key="5">
    <source>
        <dbReference type="Proteomes" id="UP000252770"/>
    </source>
</evidence>
<evidence type="ECO:0000259" key="3">
    <source>
        <dbReference type="PROSITE" id="PS50966"/>
    </source>
</evidence>
<keyword evidence="5" id="KW-1185">Reference proteome</keyword>